<accession>A0AAW2C2R6</accession>
<protein>
    <recommendedName>
        <fullName evidence="7">WAT1-related protein</fullName>
    </recommendedName>
</protein>
<dbReference type="PANTHER" id="PTHR31218">
    <property type="entry name" value="WAT1-RELATED PROTEIN"/>
    <property type="match status" value="1"/>
</dbReference>
<dbReference type="AlphaFoldDB" id="A0AAW2C2R6"/>
<keyword evidence="6" id="KW-1185">Reference proteome</keyword>
<dbReference type="EMBL" id="JAZDWU010000009">
    <property type="protein sequence ID" value="KAK9992499.1"/>
    <property type="molecule type" value="Genomic_DNA"/>
</dbReference>
<dbReference type="GO" id="GO:0016020">
    <property type="term" value="C:membrane"/>
    <property type="evidence" value="ECO:0007669"/>
    <property type="project" value="InterPro"/>
</dbReference>
<reference evidence="5 6" key="1">
    <citation type="submission" date="2024-01" db="EMBL/GenBank/DDBJ databases">
        <title>A telomere-to-telomere, gap-free genome of sweet tea (Lithocarpus litseifolius).</title>
        <authorList>
            <person name="Zhou J."/>
        </authorList>
    </citation>
    <scope>NUCLEOTIDE SEQUENCE [LARGE SCALE GENOMIC DNA]</scope>
    <source>
        <strain evidence="5">Zhou-2022a</strain>
        <tissue evidence="5">Leaf</tissue>
    </source>
</reference>
<proteinExistence type="predicted"/>
<dbReference type="GO" id="GO:0022857">
    <property type="term" value="F:transmembrane transporter activity"/>
    <property type="evidence" value="ECO:0007669"/>
    <property type="project" value="InterPro"/>
</dbReference>
<evidence type="ECO:0000313" key="5">
    <source>
        <dbReference type="EMBL" id="KAK9992499.1"/>
    </source>
</evidence>
<evidence type="ECO:0000256" key="4">
    <source>
        <dbReference type="SAM" id="Phobius"/>
    </source>
</evidence>
<organism evidence="5 6">
    <name type="scientific">Lithocarpus litseifolius</name>
    <dbReference type="NCBI Taxonomy" id="425828"/>
    <lineage>
        <taxon>Eukaryota</taxon>
        <taxon>Viridiplantae</taxon>
        <taxon>Streptophyta</taxon>
        <taxon>Embryophyta</taxon>
        <taxon>Tracheophyta</taxon>
        <taxon>Spermatophyta</taxon>
        <taxon>Magnoliopsida</taxon>
        <taxon>eudicotyledons</taxon>
        <taxon>Gunneridae</taxon>
        <taxon>Pentapetalae</taxon>
        <taxon>rosids</taxon>
        <taxon>fabids</taxon>
        <taxon>Fagales</taxon>
        <taxon>Fagaceae</taxon>
        <taxon>Lithocarpus</taxon>
    </lineage>
</organism>
<feature type="transmembrane region" description="Helical" evidence="4">
    <location>
        <begin position="46"/>
        <end position="65"/>
    </location>
</feature>
<evidence type="ECO:0000256" key="1">
    <source>
        <dbReference type="ARBA" id="ARBA00022692"/>
    </source>
</evidence>
<keyword evidence="3 4" id="KW-0472">Membrane</keyword>
<keyword evidence="2 4" id="KW-1133">Transmembrane helix</keyword>
<evidence type="ECO:0000256" key="3">
    <source>
        <dbReference type="ARBA" id="ARBA00023136"/>
    </source>
</evidence>
<gene>
    <name evidence="5" type="ORF">SO802_027484</name>
</gene>
<evidence type="ECO:0000256" key="2">
    <source>
        <dbReference type="ARBA" id="ARBA00022989"/>
    </source>
</evidence>
<evidence type="ECO:0000313" key="6">
    <source>
        <dbReference type="Proteomes" id="UP001459277"/>
    </source>
</evidence>
<dbReference type="Proteomes" id="UP001459277">
    <property type="component" value="Unassembled WGS sequence"/>
</dbReference>
<comment type="caution">
    <text evidence="5">The sequence shown here is derived from an EMBL/GenBank/DDBJ whole genome shotgun (WGS) entry which is preliminary data.</text>
</comment>
<sequence>MTMESMTQLYNKVKLILAVILLQFGYAGMSIISKFALNKGMSQHVLIVYRHAIATAVIAPFAVVLDRNLRPKLTFSIFAKIVLLGLLE</sequence>
<name>A0AAW2C2R6_9ROSI</name>
<keyword evidence="1 4" id="KW-0812">Transmembrane</keyword>
<evidence type="ECO:0008006" key="7">
    <source>
        <dbReference type="Google" id="ProtNLM"/>
    </source>
</evidence>
<dbReference type="InterPro" id="IPR030184">
    <property type="entry name" value="WAT1-related"/>
</dbReference>